<evidence type="ECO:0000256" key="15">
    <source>
        <dbReference type="ARBA" id="ARBA00049402"/>
    </source>
</evidence>
<comment type="pathway">
    <text evidence="4 16">Purine metabolism; IMP biosynthesis via salvage pathway; IMP from hypoxanthine: step 1/1.</text>
</comment>
<keyword evidence="7 16" id="KW-0963">Cytoplasm</keyword>
<dbReference type="PANTHER" id="PTHR43340:SF1">
    <property type="entry name" value="HYPOXANTHINE PHOSPHORIBOSYLTRANSFERASE"/>
    <property type="match status" value="1"/>
</dbReference>
<comment type="pathway">
    <text evidence="5">Purine metabolism; GMP biosynthesis via salvage pathway; GMP from guanine: step 1/1.</text>
</comment>
<comment type="catalytic activity">
    <reaction evidence="14">
        <text>GMP + diphosphate = guanine + 5-phospho-alpha-D-ribose 1-diphosphate</text>
        <dbReference type="Rhea" id="RHEA:25424"/>
        <dbReference type="ChEBI" id="CHEBI:16235"/>
        <dbReference type="ChEBI" id="CHEBI:33019"/>
        <dbReference type="ChEBI" id="CHEBI:58017"/>
        <dbReference type="ChEBI" id="CHEBI:58115"/>
        <dbReference type="EC" id="2.4.2.8"/>
    </reaction>
    <physiologicalReaction direction="right-to-left" evidence="14">
        <dbReference type="Rhea" id="RHEA:25426"/>
    </physiologicalReaction>
</comment>
<comment type="cofactor">
    <cofactor evidence="1 16">
        <name>Mg(2+)</name>
        <dbReference type="ChEBI" id="CHEBI:18420"/>
    </cofactor>
</comment>
<evidence type="ECO:0000256" key="8">
    <source>
        <dbReference type="ARBA" id="ARBA00022676"/>
    </source>
</evidence>
<dbReference type="GO" id="GO:0000166">
    <property type="term" value="F:nucleotide binding"/>
    <property type="evidence" value="ECO:0007669"/>
    <property type="project" value="UniProtKB-KW"/>
</dbReference>
<keyword evidence="10 16" id="KW-0479">Metal-binding</keyword>
<dbReference type="GO" id="GO:0006178">
    <property type="term" value="P:guanine salvage"/>
    <property type="evidence" value="ECO:0007669"/>
    <property type="project" value="TreeGrafter"/>
</dbReference>
<dbReference type="GO" id="GO:0032264">
    <property type="term" value="P:IMP salvage"/>
    <property type="evidence" value="ECO:0007669"/>
    <property type="project" value="TreeGrafter"/>
</dbReference>
<dbReference type="Pfam" id="PF00156">
    <property type="entry name" value="Pribosyltran"/>
    <property type="match status" value="1"/>
</dbReference>
<evidence type="ECO:0000256" key="16">
    <source>
        <dbReference type="RuleBase" id="RU364099"/>
    </source>
</evidence>
<gene>
    <name evidence="18" type="primary">hprT</name>
    <name evidence="18" type="ORF">SH1V18_30110</name>
</gene>
<evidence type="ECO:0000259" key="17">
    <source>
        <dbReference type="Pfam" id="PF00156"/>
    </source>
</evidence>
<feature type="domain" description="Phosphoribosyltransferase" evidence="17">
    <location>
        <begin position="10"/>
        <end position="158"/>
    </location>
</feature>
<evidence type="ECO:0000256" key="3">
    <source>
        <dbReference type="ARBA" id="ARBA00004496"/>
    </source>
</evidence>
<keyword evidence="8 16" id="KW-0328">Glycosyltransferase</keyword>
<evidence type="ECO:0000313" key="19">
    <source>
        <dbReference type="Proteomes" id="UP001144256"/>
    </source>
</evidence>
<evidence type="ECO:0000256" key="12">
    <source>
        <dbReference type="ARBA" id="ARBA00022741"/>
    </source>
</evidence>
<dbReference type="GO" id="GO:0004422">
    <property type="term" value="F:hypoxanthine phosphoribosyltransferase activity"/>
    <property type="evidence" value="ECO:0007669"/>
    <property type="project" value="InterPro"/>
</dbReference>
<evidence type="ECO:0000256" key="2">
    <source>
        <dbReference type="ARBA" id="ARBA00002049"/>
    </source>
</evidence>
<dbReference type="InterPro" id="IPR029057">
    <property type="entry name" value="PRTase-like"/>
</dbReference>
<dbReference type="GO" id="GO:0046100">
    <property type="term" value="P:hypoxanthine metabolic process"/>
    <property type="evidence" value="ECO:0007669"/>
    <property type="project" value="TreeGrafter"/>
</dbReference>
<comment type="caution">
    <text evidence="18">The sequence shown here is derived from an EMBL/GenBank/DDBJ whole genome shotgun (WGS) entry which is preliminary data.</text>
</comment>
<evidence type="ECO:0000256" key="11">
    <source>
        <dbReference type="ARBA" id="ARBA00022726"/>
    </source>
</evidence>
<dbReference type="Proteomes" id="UP001144256">
    <property type="component" value="Unassembled WGS sequence"/>
</dbReference>
<evidence type="ECO:0000256" key="9">
    <source>
        <dbReference type="ARBA" id="ARBA00022679"/>
    </source>
</evidence>
<evidence type="ECO:0000256" key="14">
    <source>
        <dbReference type="ARBA" id="ARBA00048811"/>
    </source>
</evidence>
<keyword evidence="12 16" id="KW-0547">Nucleotide-binding</keyword>
<evidence type="ECO:0000256" key="10">
    <source>
        <dbReference type="ARBA" id="ARBA00022723"/>
    </source>
</evidence>
<accession>A0A9W5YD83</accession>
<dbReference type="Gene3D" id="3.40.50.2020">
    <property type="match status" value="1"/>
</dbReference>
<dbReference type="GO" id="GO:0006166">
    <property type="term" value="P:purine ribonucleoside salvage"/>
    <property type="evidence" value="ECO:0007669"/>
    <property type="project" value="UniProtKB-KW"/>
</dbReference>
<name>A0A9W5YD83_9FIRM</name>
<dbReference type="InterPro" id="IPR050408">
    <property type="entry name" value="HGPRT"/>
</dbReference>
<dbReference type="EMBL" id="BRLB01000010">
    <property type="protein sequence ID" value="GKX30531.1"/>
    <property type="molecule type" value="Genomic_DNA"/>
</dbReference>
<dbReference type="GO" id="GO:0032263">
    <property type="term" value="P:GMP salvage"/>
    <property type="evidence" value="ECO:0007669"/>
    <property type="project" value="TreeGrafter"/>
</dbReference>
<evidence type="ECO:0000256" key="5">
    <source>
        <dbReference type="ARBA" id="ARBA00004676"/>
    </source>
</evidence>
<evidence type="ECO:0000313" key="18">
    <source>
        <dbReference type="EMBL" id="GKX30531.1"/>
    </source>
</evidence>
<dbReference type="GO" id="GO:0000287">
    <property type="term" value="F:magnesium ion binding"/>
    <property type="evidence" value="ECO:0007669"/>
    <property type="project" value="TreeGrafter"/>
</dbReference>
<dbReference type="SUPFAM" id="SSF53271">
    <property type="entry name" value="PRTase-like"/>
    <property type="match status" value="1"/>
</dbReference>
<evidence type="ECO:0000256" key="4">
    <source>
        <dbReference type="ARBA" id="ARBA00004669"/>
    </source>
</evidence>
<dbReference type="InterPro" id="IPR000836">
    <property type="entry name" value="PRTase_dom"/>
</dbReference>
<dbReference type="EC" id="2.4.2.8" evidence="16"/>
<keyword evidence="9 16" id="KW-0808">Transferase</keyword>
<evidence type="ECO:0000256" key="6">
    <source>
        <dbReference type="ARBA" id="ARBA00008391"/>
    </source>
</evidence>
<reference evidence="18" key="1">
    <citation type="submission" date="2022-06" db="EMBL/GenBank/DDBJ databases">
        <title>Vallitalea longa sp. nov., an anaerobic bacterium isolated from marine sediment.</title>
        <authorList>
            <person name="Hirano S."/>
            <person name="Terahara T."/>
            <person name="Mori K."/>
            <person name="Hamada M."/>
            <person name="Matsumoto R."/>
            <person name="Kobayashi T."/>
        </authorList>
    </citation>
    <scope>NUCLEOTIDE SEQUENCE</scope>
    <source>
        <strain evidence="18">SH18-1</strain>
    </source>
</reference>
<comment type="subcellular location">
    <subcellularLocation>
        <location evidence="3 16">Cytoplasm</location>
    </subcellularLocation>
</comment>
<proteinExistence type="inferred from homology"/>
<dbReference type="GO" id="GO:0052657">
    <property type="term" value="F:guanine phosphoribosyltransferase activity"/>
    <property type="evidence" value="ECO:0007669"/>
    <property type="project" value="UniProtKB-ARBA"/>
</dbReference>
<keyword evidence="19" id="KW-1185">Reference proteome</keyword>
<comment type="function">
    <text evidence="2">Purine salvage pathway enzyme that catalyzes the transfer of the ribosyl-5-phosphate group from 5-phospho-alpha-D-ribose 1-diphosphate (PRPP) to the N9 position of the 6-oxopurines hypoxanthine and guanine to form the corresponding ribonucleotides IMP (inosine 5'-monophosphate) and GMP (guanosine 5'-monophosphate), with the release of PPi.</text>
</comment>
<dbReference type="InterPro" id="IPR005904">
    <property type="entry name" value="Hxn_phspho_trans"/>
</dbReference>
<dbReference type="FunFam" id="3.40.50.2020:FF:000006">
    <property type="entry name" value="Hypoxanthine phosphoribosyltransferase"/>
    <property type="match status" value="1"/>
</dbReference>
<evidence type="ECO:0000256" key="7">
    <source>
        <dbReference type="ARBA" id="ARBA00022490"/>
    </source>
</evidence>
<protein>
    <recommendedName>
        <fullName evidence="16">Hypoxanthine phosphoribosyltransferase</fullName>
        <ecNumber evidence="16">2.4.2.8</ecNumber>
    </recommendedName>
</protein>
<comment type="catalytic activity">
    <reaction evidence="15">
        <text>IMP + diphosphate = hypoxanthine + 5-phospho-alpha-D-ribose 1-diphosphate</text>
        <dbReference type="Rhea" id="RHEA:17973"/>
        <dbReference type="ChEBI" id="CHEBI:17368"/>
        <dbReference type="ChEBI" id="CHEBI:33019"/>
        <dbReference type="ChEBI" id="CHEBI:58017"/>
        <dbReference type="ChEBI" id="CHEBI:58053"/>
        <dbReference type="EC" id="2.4.2.8"/>
    </reaction>
    <physiologicalReaction direction="right-to-left" evidence="15">
        <dbReference type="Rhea" id="RHEA:17975"/>
    </physiologicalReaction>
</comment>
<dbReference type="AlphaFoldDB" id="A0A9W5YD83"/>
<evidence type="ECO:0000256" key="13">
    <source>
        <dbReference type="ARBA" id="ARBA00022842"/>
    </source>
</evidence>
<evidence type="ECO:0000256" key="1">
    <source>
        <dbReference type="ARBA" id="ARBA00001946"/>
    </source>
</evidence>
<keyword evidence="13 16" id="KW-0460">Magnesium</keyword>
<organism evidence="18 19">
    <name type="scientific">Vallitalea longa</name>
    <dbReference type="NCBI Taxonomy" id="2936439"/>
    <lineage>
        <taxon>Bacteria</taxon>
        <taxon>Bacillati</taxon>
        <taxon>Bacillota</taxon>
        <taxon>Clostridia</taxon>
        <taxon>Lachnospirales</taxon>
        <taxon>Vallitaleaceae</taxon>
        <taxon>Vallitalea</taxon>
    </lineage>
</organism>
<dbReference type="CDD" id="cd06223">
    <property type="entry name" value="PRTases_typeI"/>
    <property type="match status" value="1"/>
</dbReference>
<dbReference type="NCBIfam" id="TIGR01203">
    <property type="entry name" value="HGPRTase"/>
    <property type="match status" value="1"/>
</dbReference>
<dbReference type="GO" id="GO:0005829">
    <property type="term" value="C:cytosol"/>
    <property type="evidence" value="ECO:0007669"/>
    <property type="project" value="TreeGrafter"/>
</dbReference>
<comment type="similarity">
    <text evidence="6 16">Belongs to the purine/pyrimidine phosphoribosyltransferase family.</text>
</comment>
<sequence>MHNIKTLISADELNARIKELGKQISEDYKGKEVHLICVLKGGVMFMVDLSKQIQDIPVTMDFMALSSYGNEVSSSGVVKIVKDLDESVEGKELIIVEDIIDSGRTLSYLVHILKDRKPNSIRVCTLLDKPDRRVIDVQVDYKGFEIPDKFVLGYGLDYMQRYRNLPYIGTMDS</sequence>
<keyword evidence="11 16" id="KW-0660">Purine salvage</keyword>
<dbReference type="PANTHER" id="PTHR43340">
    <property type="entry name" value="HYPOXANTHINE-GUANINE PHOSPHORIBOSYLTRANSFERASE"/>
    <property type="match status" value="1"/>
</dbReference>